<feature type="chain" id="PRO_5022928238" description="Effector family protein Eff1" evidence="1">
    <location>
        <begin position="29"/>
        <end position="486"/>
    </location>
</feature>
<reference evidence="2 3" key="1">
    <citation type="submission" date="2018-03" db="EMBL/GenBank/DDBJ databases">
        <authorList>
            <person name="Guldener U."/>
        </authorList>
    </citation>
    <scope>NUCLEOTIDE SEQUENCE [LARGE SCALE GENOMIC DNA]</scope>
    <source>
        <strain evidence="2 3">NBRC100155</strain>
    </source>
</reference>
<organism evidence="2 3">
    <name type="scientific">Ustilago trichophora</name>
    <dbReference type="NCBI Taxonomy" id="86804"/>
    <lineage>
        <taxon>Eukaryota</taxon>
        <taxon>Fungi</taxon>
        <taxon>Dikarya</taxon>
        <taxon>Basidiomycota</taxon>
        <taxon>Ustilaginomycotina</taxon>
        <taxon>Ustilaginomycetes</taxon>
        <taxon>Ustilaginales</taxon>
        <taxon>Ustilaginaceae</taxon>
        <taxon>Ustilago</taxon>
    </lineage>
</organism>
<keyword evidence="3" id="KW-1185">Reference proteome</keyword>
<evidence type="ECO:0008006" key="4">
    <source>
        <dbReference type="Google" id="ProtNLM"/>
    </source>
</evidence>
<accession>A0A5C3ECU5</accession>
<evidence type="ECO:0000313" key="3">
    <source>
        <dbReference type="Proteomes" id="UP000324022"/>
    </source>
</evidence>
<name>A0A5C3ECU5_9BASI</name>
<dbReference type="Proteomes" id="UP000324022">
    <property type="component" value="Unassembled WGS sequence"/>
</dbReference>
<feature type="signal peptide" evidence="1">
    <location>
        <begin position="1"/>
        <end position="28"/>
    </location>
</feature>
<gene>
    <name evidence="2" type="ORF">UTRI_10548</name>
</gene>
<dbReference type="AlphaFoldDB" id="A0A5C3ECU5"/>
<protein>
    <recommendedName>
        <fullName evidence="4">Effector family protein Eff1</fullName>
    </recommendedName>
</protein>
<evidence type="ECO:0000313" key="2">
    <source>
        <dbReference type="EMBL" id="SPO27431.1"/>
    </source>
</evidence>
<proteinExistence type="predicted"/>
<keyword evidence="1" id="KW-0732">Signal</keyword>
<dbReference type="EMBL" id="OOIN01000017">
    <property type="protein sequence ID" value="SPO27431.1"/>
    <property type="molecule type" value="Genomic_DNA"/>
</dbReference>
<evidence type="ECO:0000256" key="1">
    <source>
        <dbReference type="SAM" id="SignalP"/>
    </source>
</evidence>
<sequence>MLLHLASHPPKSILLLIVLVSLTSRTFSRPVGGHDDQHVGELSHFSTPPETSGFEWQADPFNGMIPATSTDPAEWPIGSSASHYNKFTLSHPVPPLFEAYQYYANAPIPQDRQTRLISLPTTQASFQYHGSPVSQFQHPQGFAQHFQPLTTAAGSERGRTAVSAARSIPLVPIWSEAPPIVATTRMSSGPNYNGGSHQGSVVMDSTAAAQASIGQSSASREDISPVPAKALDRSELVLRSGRKLGEWENIMRTLLENPNLEFEGVDGLHPSLSRVIIASNAMDVQDHHPTALQPRASEGVIRPHFTEALLAQQSLLEQHSLAGLDLGPSMERVFVYLNSRSNMESLNRHYFMDKMHFLPIKTSELPWKVVNGLLTHRERILILPPATPGGMPLLMARHLGYTKKIRQMQKLTGVLGSQEQLVSLWSPMLEEEGRKTFVLHGIGQLDNDDAGQVSLHLQELKNLWGEKAHQASWNLAELFPRGSMML</sequence>